<organism evidence="4 5">
    <name type="scientific">Brassica napus</name>
    <name type="common">Rape</name>
    <dbReference type="NCBI Taxonomy" id="3708"/>
    <lineage>
        <taxon>Eukaryota</taxon>
        <taxon>Viridiplantae</taxon>
        <taxon>Streptophyta</taxon>
        <taxon>Embryophyta</taxon>
        <taxon>Tracheophyta</taxon>
        <taxon>Spermatophyta</taxon>
        <taxon>Magnoliopsida</taxon>
        <taxon>eudicotyledons</taxon>
        <taxon>Gunneridae</taxon>
        <taxon>Pentapetalae</taxon>
        <taxon>rosids</taxon>
        <taxon>malvids</taxon>
        <taxon>Brassicales</taxon>
        <taxon>Brassicaceae</taxon>
        <taxon>Brassiceae</taxon>
        <taxon>Brassica</taxon>
    </lineage>
</organism>
<gene>
    <name evidence="4" type="ORF">HID58_053975</name>
</gene>
<dbReference type="Pfam" id="PF13181">
    <property type="entry name" value="TPR_8"/>
    <property type="match status" value="1"/>
</dbReference>
<evidence type="ECO:0000256" key="1">
    <source>
        <dbReference type="PROSITE-ProRule" id="PRU00339"/>
    </source>
</evidence>
<dbReference type="SUPFAM" id="SSF75304">
    <property type="entry name" value="Amidase signature (AS) enzymes"/>
    <property type="match status" value="1"/>
</dbReference>
<dbReference type="Gene3D" id="1.25.40.10">
    <property type="entry name" value="Tetratricopeptide repeat domain"/>
    <property type="match status" value="1"/>
</dbReference>
<evidence type="ECO:0000313" key="5">
    <source>
        <dbReference type="Proteomes" id="UP000824890"/>
    </source>
</evidence>
<feature type="non-terminal residue" evidence="4">
    <location>
        <position position="1"/>
    </location>
</feature>
<dbReference type="SMART" id="SM00028">
    <property type="entry name" value="TPR"/>
    <property type="match status" value="3"/>
</dbReference>
<keyword evidence="2" id="KW-0812">Transmembrane</keyword>
<dbReference type="EMBL" id="JAGKQM010000013">
    <property type="protein sequence ID" value="KAH0891546.1"/>
    <property type="molecule type" value="Genomic_DNA"/>
</dbReference>
<dbReference type="SUPFAM" id="SSF49562">
    <property type="entry name" value="C2 domain (Calcium/lipid-binding domain, CaLB)"/>
    <property type="match status" value="1"/>
</dbReference>
<dbReference type="InterPro" id="IPR019734">
    <property type="entry name" value="TPR_rpt"/>
</dbReference>
<dbReference type="InterPro" id="IPR036928">
    <property type="entry name" value="AS_sf"/>
</dbReference>
<dbReference type="Gene3D" id="2.60.40.150">
    <property type="entry name" value="C2 domain"/>
    <property type="match status" value="1"/>
</dbReference>
<dbReference type="InterPro" id="IPR011990">
    <property type="entry name" value="TPR-like_helical_dom_sf"/>
</dbReference>
<keyword evidence="2" id="KW-0472">Membrane</keyword>
<dbReference type="PROSITE" id="PS50005">
    <property type="entry name" value="TPR"/>
    <property type="match status" value="1"/>
</dbReference>
<protein>
    <recommendedName>
        <fullName evidence="3">C2 domain-containing protein</fullName>
    </recommendedName>
</protein>
<dbReference type="CDD" id="cd04038">
    <property type="entry name" value="C2_ArfGAP"/>
    <property type="match status" value="1"/>
</dbReference>
<dbReference type="InterPro" id="IPR000008">
    <property type="entry name" value="C2_dom"/>
</dbReference>
<evidence type="ECO:0000259" key="3">
    <source>
        <dbReference type="PROSITE" id="PS50004"/>
    </source>
</evidence>
<keyword evidence="1" id="KW-0802">TPR repeat</keyword>
<dbReference type="Gene3D" id="3.90.1300.10">
    <property type="entry name" value="Amidase signature (AS) domain"/>
    <property type="match status" value="1"/>
</dbReference>
<dbReference type="InterPro" id="IPR023631">
    <property type="entry name" value="Amidase_dom"/>
</dbReference>
<accession>A0ABQ8AHH8</accession>
<name>A0ABQ8AHH8_BRANA</name>
<dbReference type="Proteomes" id="UP000824890">
    <property type="component" value="Unassembled WGS sequence"/>
</dbReference>
<dbReference type="InterPro" id="IPR035892">
    <property type="entry name" value="C2_domain_sf"/>
</dbReference>
<evidence type="ECO:0000256" key="2">
    <source>
        <dbReference type="SAM" id="Phobius"/>
    </source>
</evidence>
<feature type="transmembrane region" description="Helical" evidence="2">
    <location>
        <begin position="6"/>
        <end position="22"/>
    </location>
</feature>
<dbReference type="SUPFAM" id="SSF48452">
    <property type="entry name" value="TPR-like"/>
    <property type="match status" value="1"/>
</dbReference>
<dbReference type="Pfam" id="PF00168">
    <property type="entry name" value="C2"/>
    <property type="match status" value="1"/>
</dbReference>
<feature type="repeat" description="TPR" evidence="1">
    <location>
        <begin position="541"/>
        <end position="574"/>
    </location>
</feature>
<feature type="domain" description="C2" evidence="3">
    <location>
        <begin position="616"/>
        <end position="731"/>
    </location>
</feature>
<dbReference type="SMART" id="SM00239">
    <property type="entry name" value="C2"/>
    <property type="match status" value="1"/>
</dbReference>
<evidence type="ECO:0000313" key="4">
    <source>
        <dbReference type="EMBL" id="KAH0891546.1"/>
    </source>
</evidence>
<dbReference type="PANTHER" id="PTHR46310">
    <property type="entry name" value="AMIDASE 1"/>
    <property type="match status" value="1"/>
</dbReference>
<reference evidence="4 5" key="1">
    <citation type="submission" date="2021-05" db="EMBL/GenBank/DDBJ databases">
        <title>Genome Assembly of Synthetic Allotetraploid Brassica napus Reveals Homoeologous Exchanges between Subgenomes.</title>
        <authorList>
            <person name="Davis J.T."/>
        </authorList>
    </citation>
    <scope>NUCLEOTIDE SEQUENCE [LARGE SCALE GENOMIC DNA]</scope>
    <source>
        <strain evidence="5">cv. Da-Ae</strain>
        <tissue evidence="4">Seedling</tissue>
    </source>
</reference>
<proteinExistence type="predicted"/>
<dbReference type="Pfam" id="PF01425">
    <property type="entry name" value="Amidase"/>
    <property type="match status" value="1"/>
</dbReference>
<dbReference type="PANTHER" id="PTHR46310:SF5">
    <property type="entry name" value="OUTER ENVELOPE PROTEIN 64, CHLOROPLASTIC"/>
    <property type="match status" value="1"/>
</dbReference>
<comment type="caution">
    <text evidence="4">The sequence shown here is derived from an EMBL/GenBank/DDBJ whole genome shotgun (WGS) entry which is preliminary data.</text>
</comment>
<keyword evidence="2" id="KW-1133">Transmembrane helix</keyword>
<dbReference type="PROSITE" id="PS50293">
    <property type="entry name" value="TPR_REGION"/>
    <property type="match status" value="1"/>
</dbReference>
<sequence>ASHASNLWVLLGLGIAGILLAAKKLKKTIREDFGAFIEKLLLLPPPPPAPPKAPHPLTGLSFAISDLFDVTGYVTGFGHPDWVGTHEPASSTSPVVSTLVEGGATCVGKTVVDELAFSISGETKHYESPTNPAAHDRIPGGASSGAAVAVATSAVDFALGIDTVGGVRVPAGYCGVLGFKSSHGAISNAGIIPVSSSLDSVGWFARDPNTLRRVGHVLLHLPFATPRNPRQIILADDYFQLQKIPVDRITQVVIKSAEKLFGRQLLKHQNLENYFESKVPSLKEFARTKAITSTKVPTSRLLANVMQLFQRHEFLQNHGDWIKTVKQAIDPVISSQLSETPELTNEEIENLNAIRNQARAAINSLLKDDGILVIPTVPTLPPKLGSKEILSEDYQNRASSLLSIASISGCCQVTVPLGHHEKCPVSVSFIARHGGDRFLLDTVQTMYASLQENSSVISDPKSSKKTISLGESAEMAKEKGNQAFKEKQWQKAIGLYSEAIKLSDSNGTYYNNRAAAYLEIGSFLQAEEDCTKAITLDKKNVKAYLRRGTAREMLGVYKEAMDDFRHALVLEPNNKRASQSAERLRKLFQNIGIKTCACSRISTKDRRDRQYLQMTTTGPARTSSLMDDLLGLLRIRIRRGVNLAVRDINSSDPYIVVKMGKQKLKTRVISKDVNPEWNEDLTLSVTDPSLTVLLTVYDHDMFSKDDKMGDAEFEIKPYIEALRMQLDGLLSGTIVTTVQPSRRNCLAEESKVTWIDGKLVQDLVLRLRHVECGEVEAQLQWIDLPGSKGL</sequence>
<keyword evidence="5" id="KW-1185">Reference proteome</keyword>
<dbReference type="PROSITE" id="PS50004">
    <property type="entry name" value="C2"/>
    <property type="match status" value="1"/>
</dbReference>